<dbReference type="GO" id="GO:0016491">
    <property type="term" value="F:oxidoreductase activity"/>
    <property type="evidence" value="ECO:0007669"/>
    <property type="project" value="InterPro"/>
</dbReference>
<dbReference type="CDD" id="cd05289">
    <property type="entry name" value="MDR_like_2"/>
    <property type="match status" value="1"/>
</dbReference>
<dbReference type="InterPro" id="IPR052733">
    <property type="entry name" value="Chloroplast_QOR"/>
</dbReference>
<keyword evidence="3" id="KW-1185">Reference proteome</keyword>
<organism evidence="2 3">
    <name type="scientific">Agromyces hippuratus</name>
    <dbReference type="NCBI Taxonomy" id="286438"/>
    <lineage>
        <taxon>Bacteria</taxon>
        <taxon>Bacillati</taxon>
        <taxon>Actinomycetota</taxon>
        <taxon>Actinomycetes</taxon>
        <taxon>Micrococcales</taxon>
        <taxon>Microbacteriaceae</taxon>
        <taxon>Agromyces</taxon>
    </lineage>
</organism>
<dbReference type="SMART" id="SM00829">
    <property type="entry name" value="PKS_ER"/>
    <property type="match status" value="1"/>
</dbReference>
<dbReference type="SUPFAM" id="SSF50129">
    <property type="entry name" value="GroES-like"/>
    <property type="match status" value="1"/>
</dbReference>
<proteinExistence type="predicted"/>
<dbReference type="EMBL" id="JACCFI010000001">
    <property type="protein sequence ID" value="NYG22144.1"/>
    <property type="molecule type" value="Genomic_DNA"/>
</dbReference>
<dbReference type="SUPFAM" id="SSF51735">
    <property type="entry name" value="NAD(P)-binding Rossmann-fold domains"/>
    <property type="match status" value="1"/>
</dbReference>
<comment type="caution">
    <text evidence="2">The sequence shown here is derived from an EMBL/GenBank/DDBJ whole genome shotgun (WGS) entry which is preliminary data.</text>
</comment>
<dbReference type="Pfam" id="PF13602">
    <property type="entry name" value="ADH_zinc_N_2"/>
    <property type="match status" value="1"/>
</dbReference>
<reference evidence="2 3" key="1">
    <citation type="submission" date="2020-07" db="EMBL/GenBank/DDBJ databases">
        <title>Sequencing the genomes of 1000 actinobacteria strains.</title>
        <authorList>
            <person name="Klenk H.-P."/>
        </authorList>
    </citation>
    <scope>NUCLEOTIDE SEQUENCE [LARGE SCALE GENOMIC DNA]</scope>
    <source>
        <strain evidence="2 3">DSM 8598</strain>
    </source>
</reference>
<evidence type="ECO:0000259" key="1">
    <source>
        <dbReference type="SMART" id="SM00829"/>
    </source>
</evidence>
<feature type="domain" description="Enoyl reductase (ER)" evidence="1">
    <location>
        <begin position="10"/>
        <end position="301"/>
    </location>
</feature>
<dbReference type="Gene3D" id="3.90.180.10">
    <property type="entry name" value="Medium-chain alcohol dehydrogenases, catalytic domain"/>
    <property type="match status" value="1"/>
</dbReference>
<dbReference type="Proteomes" id="UP000549066">
    <property type="component" value="Unassembled WGS sequence"/>
</dbReference>
<dbReference type="InterPro" id="IPR011032">
    <property type="entry name" value="GroES-like_sf"/>
</dbReference>
<dbReference type="PANTHER" id="PTHR44013">
    <property type="entry name" value="ZINC-TYPE ALCOHOL DEHYDROGENASE-LIKE PROTEIN C16A3.02C"/>
    <property type="match status" value="1"/>
</dbReference>
<dbReference type="PANTHER" id="PTHR44013:SF1">
    <property type="entry name" value="ZINC-TYPE ALCOHOL DEHYDROGENASE-LIKE PROTEIN C16A3.02C"/>
    <property type="match status" value="1"/>
</dbReference>
<dbReference type="Pfam" id="PF08240">
    <property type="entry name" value="ADH_N"/>
    <property type="match status" value="1"/>
</dbReference>
<evidence type="ECO:0000313" key="2">
    <source>
        <dbReference type="EMBL" id="NYG22144.1"/>
    </source>
</evidence>
<dbReference type="RefSeq" id="WP_179551991.1">
    <property type="nucleotide sequence ID" value="NZ_JACCFI010000001.1"/>
</dbReference>
<protein>
    <submittedName>
        <fullName evidence="2">NADPH:quinone reductase-like Zn-dependent oxidoreductase</fullName>
    </submittedName>
</protein>
<dbReference type="InterPro" id="IPR036291">
    <property type="entry name" value="NAD(P)-bd_dom_sf"/>
</dbReference>
<dbReference type="Gene3D" id="3.40.50.720">
    <property type="entry name" value="NAD(P)-binding Rossmann-like Domain"/>
    <property type="match status" value="1"/>
</dbReference>
<dbReference type="InterPro" id="IPR020843">
    <property type="entry name" value="ER"/>
</dbReference>
<sequence>MHAHLLTRYGPDGLEPGSVPERAPAPGEVAIRLDAIAVNPLDWKISHGWLAQMIPLALPAVIGSEGAGTVLSVGADVTDFAVGDRVAGFFDSGAFAEIAVTRATRLVRIPAGLSISQAAALPTAAETATRILGLLQPEAASTVVVNGAAGAVGSMVTQLLARDGHTVIGTAGAENHDYVRSLGASPIGYGPNLVSDLRRLAVAGIDAGYDTTGHGFIDRVADLVDARRIVTIADFAAGAGGAIVAGGDPTRLSITRAVRDVFDLAASGEIHVEIAATYPFEALNEALGFSEQGHLRGKVIVAGHDRKPADIGLA</sequence>
<gene>
    <name evidence="2" type="ORF">BJY17_002891</name>
</gene>
<dbReference type="AlphaFoldDB" id="A0A852X3S1"/>
<dbReference type="InterPro" id="IPR013154">
    <property type="entry name" value="ADH-like_N"/>
</dbReference>
<accession>A0A852X3S1</accession>
<evidence type="ECO:0000313" key="3">
    <source>
        <dbReference type="Proteomes" id="UP000549066"/>
    </source>
</evidence>
<name>A0A852X3S1_9MICO</name>